<accession>A0ABV3WZF2</accession>
<dbReference type="PANTHER" id="PTHR42792">
    <property type="entry name" value="FLAGELLIN"/>
    <property type="match status" value="1"/>
</dbReference>
<evidence type="ECO:0000256" key="2">
    <source>
        <dbReference type="ARBA" id="ARBA00023143"/>
    </source>
</evidence>
<evidence type="ECO:0000259" key="5">
    <source>
        <dbReference type="Pfam" id="PF00700"/>
    </source>
</evidence>
<comment type="caution">
    <text evidence="6">The sequence shown here is derived from an EMBL/GenBank/DDBJ whole genome shotgun (WGS) entry which is preliminary data.</text>
</comment>
<evidence type="ECO:0000256" key="3">
    <source>
        <dbReference type="RuleBase" id="RU362073"/>
    </source>
</evidence>
<dbReference type="Gene3D" id="1.20.1330.10">
    <property type="entry name" value="f41 fragment of flagellin, N-terminal domain"/>
    <property type="match status" value="1"/>
</dbReference>
<evidence type="ECO:0000313" key="7">
    <source>
        <dbReference type="Proteomes" id="UP001559025"/>
    </source>
</evidence>
<dbReference type="Pfam" id="PF00669">
    <property type="entry name" value="Flagellin_N"/>
    <property type="match status" value="1"/>
</dbReference>
<proteinExistence type="inferred from homology"/>
<feature type="domain" description="Flagellin C-terminal" evidence="5">
    <location>
        <begin position="183"/>
        <end position="264"/>
    </location>
</feature>
<sequence length="265" mass="27966">MTSLLTNASAMTALQTLTKTNNNLATTQNRIATGERVSQASDNAAYWSISVGMKNQSNLQSVVKDSIGFGKAILDAAYTGLDEAIKLTSEIHSRYLAREQDGVDTAAIDAEIAELKTAIEEIAQAADFEGQNLLATGGANVTVVTGYIKGDGTAGSTETKTLTLNAYDLEAETANMTDADTTEASLVAMREAASELGAMKTRLDAQLSFTSKLMDALDRGVGQLVDADMNAESARLSALQVQQQLGIQALSIANSNSQNILSLFR</sequence>
<comment type="similarity">
    <text evidence="1 3">Belongs to the bacterial flagellin family.</text>
</comment>
<organism evidence="6 7">
    <name type="scientific">Neoaquamicrobium sediminum</name>
    <dbReference type="NCBI Taxonomy" id="1849104"/>
    <lineage>
        <taxon>Bacteria</taxon>
        <taxon>Pseudomonadati</taxon>
        <taxon>Pseudomonadota</taxon>
        <taxon>Alphaproteobacteria</taxon>
        <taxon>Hyphomicrobiales</taxon>
        <taxon>Phyllobacteriaceae</taxon>
        <taxon>Neoaquamicrobium</taxon>
    </lineage>
</organism>
<comment type="function">
    <text evidence="3">Flagellin is the subunit protein which polymerizes to form the filaments of bacterial flagella.</text>
</comment>
<keyword evidence="2 3" id="KW-0975">Bacterial flagellum</keyword>
<reference evidence="6 7" key="1">
    <citation type="submission" date="2024-01" db="EMBL/GenBank/DDBJ databases">
        <title>New evidence supports the origin of RcGTA from prophage.</title>
        <authorList>
            <person name="Xu Y."/>
            <person name="Liu B."/>
            <person name="Chen F."/>
        </authorList>
    </citation>
    <scope>NUCLEOTIDE SEQUENCE [LARGE SCALE GENOMIC DNA]</scope>
    <source>
        <strain evidence="6 7">CBW1107-2</strain>
    </source>
</reference>
<keyword evidence="6" id="KW-0969">Cilium</keyword>
<dbReference type="Proteomes" id="UP001559025">
    <property type="component" value="Unassembled WGS sequence"/>
</dbReference>
<dbReference type="InterPro" id="IPR001029">
    <property type="entry name" value="Flagellin_N"/>
</dbReference>
<dbReference type="PANTHER" id="PTHR42792:SF2">
    <property type="entry name" value="FLAGELLIN"/>
    <property type="match status" value="1"/>
</dbReference>
<keyword evidence="6" id="KW-0966">Cell projection</keyword>
<dbReference type="InterPro" id="IPR046358">
    <property type="entry name" value="Flagellin_C"/>
</dbReference>
<evidence type="ECO:0000256" key="1">
    <source>
        <dbReference type="ARBA" id="ARBA00005709"/>
    </source>
</evidence>
<keyword evidence="7" id="KW-1185">Reference proteome</keyword>
<dbReference type="SUPFAM" id="SSF64518">
    <property type="entry name" value="Phase 1 flagellin"/>
    <property type="match status" value="1"/>
</dbReference>
<dbReference type="InterPro" id="IPR001492">
    <property type="entry name" value="Flagellin"/>
</dbReference>
<protein>
    <recommendedName>
        <fullName evidence="3">Flagellin</fullName>
    </recommendedName>
</protein>
<feature type="domain" description="Flagellin N-terminal" evidence="4">
    <location>
        <begin position="6"/>
        <end position="135"/>
    </location>
</feature>
<gene>
    <name evidence="6" type="ORF">V1479_22365</name>
</gene>
<keyword evidence="3" id="KW-0964">Secreted</keyword>
<dbReference type="EMBL" id="JAZHFV010000009">
    <property type="protein sequence ID" value="MEX4010067.1"/>
    <property type="molecule type" value="Genomic_DNA"/>
</dbReference>
<comment type="subcellular location">
    <subcellularLocation>
        <location evidence="3">Secreted</location>
    </subcellularLocation>
    <subcellularLocation>
        <location evidence="3">Bacterial flagellum</location>
    </subcellularLocation>
</comment>
<dbReference type="Pfam" id="PF00700">
    <property type="entry name" value="Flagellin_C"/>
    <property type="match status" value="1"/>
</dbReference>
<evidence type="ECO:0000313" key="6">
    <source>
        <dbReference type="EMBL" id="MEX4010067.1"/>
    </source>
</evidence>
<evidence type="ECO:0000259" key="4">
    <source>
        <dbReference type="Pfam" id="PF00669"/>
    </source>
</evidence>
<keyword evidence="6" id="KW-0282">Flagellum</keyword>
<name>A0ABV3WZF2_9HYPH</name>
<dbReference type="RefSeq" id="WP_368804821.1">
    <property type="nucleotide sequence ID" value="NZ_JAZHFV010000009.1"/>
</dbReference>